<dbReference type="PANTHER" id="PTHR11895:SF151">
    <property type="entry name" value="GLUTAMYL-TRNA(GLN) AMIDOTRANSFERASE SUBUNIT A"/>
    <property type="match status" value="1"/>
</dbReference>
<proteinExistence type="predicted"/>
<dbReference type="STRING" id="1005928.SAMN04487859_11821"/>
<dbReference type="PANTHER" id="PTHR11895">
    <property type="entry name" value="TRANSAMIDASE"/>
    <property type="match status" value="1"/>
</dbReference>
<keyword evidence="3" id="KW-1185">Reference proteome</keyword>
<dbReference type="SUPFAM" id="SSF75304">
    <property type="entry name" value="Amidase signature (AS) enzymes"/>
    <property type="match status" value="1"/>
</dbReference>
<sequence>MSMGGAHLSKPISEGLSDWRRTAAAASDAGALGGMIDAVARHGEDRIGAWQVLDGAATLAQAETLVARRKWRDLALAGVPVGIKDIFDTADFVTSYGSEIYAAHRPAADAAAVATLRRAGAILPGKTVTTEFAYWKAGKTRNPHDLGHSPGGSSAGSAAAVAAGMVPLAIGSQTAASTIRPASYCGIVGFKPSLHRISLAGVKGLAGSMDTVGCFARSVADVAVLAAVLAGRPDWAVSAGQGRAPSLRLVAVPEWDLAAPWMRDSIRRIAGHLGECGAQVQTGRAASRFADLAGVQSRLMAAEAARDLAAEASRCRHRLSAPLRALIELGEAMPAAQQDADCAQRAEALAHIARLFDGADILMAPSALDEAPTYGDGTGSPELSRAWTLLGLPSISLPAGRGPKGLPFGIQLAAPPGEDIRLLDAARWIETHLPDPAQHDRA</sequence>
<accession>A0A1I5F269</accession>
<dbReference type="AlphaFoldDB" id="A0A1I5F269"/>
<reference evidence="3" key="1">
    <citation type="submission" date="2016-10" db="EMBL/GenBank/DDBJ databases">
        <authorList>
            <person name="Varghese N."/>
            <person name="Submissions S."/>
        </authorList>
    </citation>
    <scope>NUCLEOTIDE SEQUENCE [LARGE SCALE GENOMIC DNA]</scope>
    <source>
        <strain evidence="3">DSM 28463</strain>
    </source>
</reference>
<name>A0A1I5F269_9RHOB</name>
<dbReference type="GO" id="GO:0016740">
    <property type="term" value="F:transferase activity"/>
    <property type="evidence" value="ECO:0007669"/>
    <property type="project" value="UniProtKB-KW"/>
</dbReference>
<dbReference type="Proteomes" id="UP000198599">
    <property type="component" value="Unassembled WGS sequence"/>
</dbReference>
<dbReference type="Gene3D" id="3.90.1300.10">
    <property type="entry name" value="Amidase signature (AS) domain"/>
    <property type="match status" value="1"/>
</dbReference>
<protein>
    <submittedName>
        <fullName evidence="2">Asp-tRNAAsn/Glu-tRNAGln amidotransferase A subunit</fullName>
    </submittedName>
</protein>
<dbReference type="EMBL" id="FOVP01000018">
    <property type="protein sequence ID" value="SFO17888.1"/>
    <property type="molecule type" value="Genomic_DNA"/>
</dbReference>
<organism evidence="2 3">
    <name type="scientific">Roseovarius lutimaris</name>
    <dbReference type="NCBI Taxonomy" id="1005928"/>
    <lineage>
        <taxon>Bacteria</taxon>
        <taxon>Pseudomonadati</taxon>
        <taxon>Pseudomonadota</taxon>
        <taxon>Alphaproteobacteria</taxon>
        <taxon>Rhodobacterales</taxon>
        <taxon>Roseobacteraceae</taxon>
        <taxon>Roseovarius</taxon>
    </lineage>
</organism>
<dbReference type="InterPro" id="IPR000120">
    <property type="entry name" value="Amidase"/>
</dbReference>
<dbReference type="InterPro" id="IPR023631">
    <property type="entry name" value="Amidase_dom"/>
</dbReference>
<evidence type="ECO:0000259" key="1">
    <source>
        <dbReference type="Pfam" id="PF01425"/>
    </source>
</evidence>
<dbReference type="InterPro" id="IPR036928">
    <property type="entry name" value="AS_sf"/>
</dbReference>
<evidence type="ECO:0000313" key="2">
    <source>
        <dbReference type="EMBL" id="SFO17888.1"/>
    </source>
</evidence>
<dbReference type="Pfam" id="PF01425">
    <property type="entry name" value="Amidase"/>
    <property type="match status" value="1"/>
</dbReference>
<evidence type="ECO:0000313" key="3">
    <source>
        <dbReference type="Proteomes" id="UP000198599"/>
    </source>
</evidence>
<keyword evidence="2" id="KW-0808">Transferase</keyword>
<dbReference type="OrthoDB" id="9777859at2"/>
<gene>
    <name evidence="2" type="ORF">SAMN04487859_11821</name>
</gene>
<feature type="domain" description="Amidase" evidence="1">
    <location>
        <begin position="45"/>
        <end position="423"/>
    </location>
</feature>